<accession>A0AAV5FXI9</accession>
<dbReference type="EMBL" id="BQKI01000116">
    <property type="protein sequence ID" value="GJN40359.1"/>
    <property type="molecule type" value="Genomic_DNA"/>
</dbReference>
<evidence type="ECO:0000313" key="3">
    <source>
        <dbReference type="Proteomes" id="UP001054889"/>
    </source>
</evidence>
<dbReference type="AlphaFoldDB" id="A0AAV5FXI9"/>
<sequence length="81" mass="7815">MGPAASAGATDVGQTTARAPRRLTAGAKGKAVDSEPDFVTADGMSPVPYTSLGMPLSLLPVGASSPTATAASTDPGLAAQT</sequence>
<feature type="region of interest" description="Disordered" evidence="1">
    <location>
        <begin position="61"/>
        <end position="81"/>
    </location>
</feature>
<reference evidence="2" key="1">
    <citation type="journal article" date="2018" name="DNA Res.">
        <title>Multiple hybrid de novo genome assembly of finger millet, an orphan allotetraploid crop.</title>
        <authorList>
            <person name="Hatakeyama M."/>
            <person name="Aluri S."/>
            <person name="Balachadran M.T."/>
            <person name="Sivarajan S.R."/>
            <person name="Patrignani A."/>
            <person name="Gruter S."/>
            <person name="Poveda L."/>
            <person name="Shimizu-Inatsugi R."/>
            <person name="Baeten J."/>
            <person name="Francoijs K.J."/>
            <person name="Nataraja K.N."/>
            <person name="Reddy Y.A.N."/>
            <person name="Phadnis S."/>
            <person name="Ravikumar R.L."/>
            <person name="Schlapbach R."/>
            <person name="Sreeman S.M."/>
            <person name="Shimizu K.K."/>
        </authorList>
    </citation>
    <scope>NUCLEOTIDE SEQUENCE</scope>
</reference>
<evidence type="ECO:0000313" key="2">
    <source>
        <dbReference type="EMBL" id="GJN40359.1"/>
    </source>
</evidence>
<organism evidence="2 3">
    <name type="scientific">Eleusine coracana subsp. coracana</name>
    <dbReference type="NCBI Taxonomy" id="191504"/>
    <lineage>
        <taxon>Eukaryota</taxon>
        <taxon>Viridiplantae</taxon>
        <taxon>Streptophyta</taxon>
        <taxon>Embryophyta</taxon>
        <taxon>Tracheophyta</taxon>
        <taxon>Spermatophyta</taxon>
        <taxon>Magnoliopsida</taxon>
        <taxon>Liliopsida</taxon>
        <taxon>Poales</taxon>
        <taxon>Poaceae</taxon>
        <taxon>PACMAD clade</taxon>
        <taxon>Chloridoideae</taxon>
        <taxon>Cynodonteae</taxon>
        <taxon>Eleusininae</taxon>
        <taxon>Eleusine</taxon>
    </lineage>
</organism>
<proteinExistence type="predicted"/>
<comment type="caution">
    <text evidence="2">The sequence shown here is derived from an EMBL/GenBank/DDBJ whole genome shotgun (WGS) entry which is preliminary data.</text>
</comment>
<keyword evidence="3" id="KW-1185">Reference proteome</keyword>
<evidence type="ECO:0000256" key="1">
    <source>
        <dbReference type="SAM" id="MobiDB-lite"/>
    </source>
</evidence>
<feature type="region of interest" description="Disordered" evidence="1">
    <location>
        <begin position="1"/>
        <end position="31"/>
    </location>
</feature>
<feature type="compositionally biased region" description="Low complexity" evidence="1">
    <location>
        <begin position="63"/>
        <end position="73"/>
    </location>
</feature>
<reference evidence="2" key="2">
    <citation type="submission" date="2021-12" db="EMBL/GenBank/DDBJ databases">
        <title>Resequencing data analysis of finger millet.</title>
        <authorList>
            <person name="Hatakeyama M."/>
            <person name="Aluri S."/>
            <person name="Balachadran M.T."/>
            <person name="Sivarajan S.R."/>
            <person name="Poveda L."/>
            <person name="Shimizu-Inatsugi R."/>
            <person name="Schlapbach R."/>
            <person name="Sreeman S.M."/>
            <person name="Shimizu K.K."/>
        </authorList>
    </citation>
    <scope>NUCLEOTIDE SEQUENCE</scope>
</reference>
<gene>
    <name evidence="2" type="primary">gb29565</name>
    <name evidence="2" type="ORF">PR202_gb29565</name>
</gene>
<name>A0AAV5FXI9_ELECO</name>
<dbReference type="Proteomes" id="UP001054889">
    <property type="component" value="Unassembled WGS sequence"/>
</dbReference>
<protein>
    <submittedName>
        <fullName evidence="2">Uncharacterized protein</fullName>
    </submittedName>
</protein>